<dbReference type="AlphaFoldDB" id="A0A2Z3RYX5"/>
<proteinExistence type="predicted"/>
<feature type="transmembrane region" description="Helical" evidence="1">
    <location>
        <begin position="835"/>
        <end position="856"/>
    </location>
</feature>
<dbReference type="Gene3D" id="3.40.190.10">
    <property type="entry name" value="Periplasmic binding protein-like II"/>
    <property type="match status" value="2"/>
</dbReference>
<evidence type="ECO:0000256" key="1">
    <source>
        <dbReference type="SAM" id="Phobius"/>
    </source>
</evidence>
<protein>
    <recommendedName>
        <fullName evidence="4">PBP domain-containing protein</fullName>
    </recommendedName>
</protein>
<keyword evidence="1" id="KW-0472">Membrane</keyword>
<sequence precursor="true">MASHARPRKSMILRSGISGLVVALLFGTAAGLLTSLGQTSEANAISSTAETVSAATYDPAVSSAPMPDLEVTVSQTADLGSQGVTINWTGAEAPTLRPQAGTGGENFLQIAQCWKEDPNWPGHPDRTSCQYGGFETAAALRENSLASLANVHANDVPFTAPGASQFDSPLTSIPFISNTGVEVSDIALNPTTNRLQQYYCKDNANNPVFLQSTCGLNYINVNSNQFFTKYTTNEIPWAPSSADGSGSVKFEMQTVMESPGLGCGAPTTANGVTTGQSCWLVIIPRGTSDVGEPYVTKSGLFWDAWKHHIAFELDFKPVGVRCQIGSAEKQIAGSELMAQAVAQWQPELCLGSTGATFVVSAGDESSALTSAAGTRASPLALTSRPYSNSSDPLVYAPVAISSVALTFTIDRQIDPDQNVPNEVVARNGLPFDSLKLNPRLVAKLLTNSYIQSLPFGAPLTQVGFIDEQRPGSNATNLTQDPEFLAINDPEWQYMKLNGAALGDFLIPQGRSDLAYQLWAYVMADPDARAFLAGTPDDWGMVVNSWYSSNAALNPSQTGLSLPRSNFPKADPIEKADSYNANTLQGTGVLNLVQYRPYVHDLQEGALQVLRGDGKVLGGWDTSKIPAAWGKSGRSFLGTRQVLAVTTAGASSRFQNVNAMLLNPAGEFVAPTTASMSAAVAAMTPTSNSSVYGFDFASSQAQAATTAYPLTMPIYAALNPKQSDAGLREVYAAFIRFAAKDGQTPGTEAGELPEGYAPLPASWVNQALQAASAIQSGIKPAAAVNLGTVSQGTYTTTNSVSSAPVVAPATTVAATGNAAGALSSGETPKDPSVGPLAVAVPAGFLSGAAAAAAVPLLSRRRLRLN</sequence>
<dbReference type="KEGG" id="aum:AURMO_01395"/>
<keyword evidence="1" id="KW-1133">Transmembrane helix</keyword>
<dbReference type="RefSeq" id="WP_162532698.1">
    <property type="nucleotide sequence ID" value="NZ_CP023994.1"/>
</dbReference>
<keyword evidence="3" id="KW-1185">Reference proteome</keyword>
<organism evidence="2 3">
    <name type="scientific">Aurantimicrobium photophilum</name>
    <dbReference type="NCBI Taxonomy" id="1987356"/>
    <lineage>
        <taxon>Bacteria</taxon>
        <taxon>Bacillati</taxon>
        <taxon>Actinomycetota</taxon>
        <taxon>Actinomycetes</taxon>
        <taxon>Micrococcales</taxon>
        <taxon>Microbacteriaceae</taxon>
        <taxon>Aurantimicrobium</taxon>
    </lineage>
</organism>
<evidence type="ECO:0008006" key="4">
    <source>
        <dbReference type="Google" id="ProtNLM"/>
    </source>
</evidence>
<dbReference type="EMBL" id="CP023994">
    <property type="protein sequence ID" value="AWR21985.1"/>
    <property type="molecule type" value="Genomic_DNA"/>
</dbReference>
<reference evidence="2 3" key="1">
    <citation type="submission" date="2017-10" db="EMBL/GenBank/DDBJ databases">
        <title>Genome of an Actinobacterium that displays light-enhanced growth.</title>
        <authorList>
            <person name="Maresca J.A."/>
            <person name="Hempel P."/>
            <person name="Shevchenko O."/>
            <person name="Miller K.J."/>
            <person name="Hahn M.W."/>
        </authorList>
    </citation>
    <scope>NUCLEOTIDE SEQUENCE [LARGE SCALE GENOMIC DNA]</scope>
    <source>
        <strain evidence="2 3">MWH-Mo1</strain>
    </source>
</reference>
<dbReference type="SUPFAM" id="SSF53850">
    <property type="entry name" value="Periplasmic binding protein-like II"/>
    <property type="match status" value="1"/>
</dbReference>
<keyword evidence="1" id="KW-0812">Transmembrane</keyword>
<evidence type="ECO:0000313" key="2">
    <source>
        <dbReference type="EMBL" id="AWR21985.1"/>
    </source>
</evidence>
<name>A0A2Z3RYX5_9MICO</name>
<dbReference type="Proteomes" id="UP000246894">
    <property type="component" value="Chromosome"/>
</dbReference>
<accession>A0A2Z3RYX5</accession>
<evidence type="ECO:0000313" key="3">
    <source>
        <dbReference type="Proteomes" id="UP000246894"/>
    </source>
</evidence>
<gene>
    <name evidence="2" type="ORF">AURMO_01395</name>
</gene>